<proteinExistence type="inferred from homology"/>
<evidence type="ECO:0000256" key="7">
    <source>
        <dbReference type="ARBA" id="ARBA00022741"/>
    </source>
</evidence>
<evidence type="ECO:0000256" key="6">
    <source>
        <dbReference type="ARBA" id="ARBA00022723"/>
    </source>
</evidence>
<dbReference type="InterPro" id="IPR003442">
    <property type="entry name" value="T6A_TsaE"/>
</dbReference>
<dbReference type="Pfam" id="PF02367">
    <property type="entry name" value="TsaE"/>
    <property type="match status" value="1"/>
</dbReference>
<reference evidence="12" key="1">
    <citation type="journal article" date="2019" name="Int. J. Syst. Evol. Microbiol.">
        <title>The Global Catalogue of Microorganisms (GCM) 10K type strain sequencing project: providing services to taxonomists for standard genome sequencing and annotation.</title>
        <authorList>
            <consortium name="The Broad Institute Genomics Platform"/>
            <consortium name="The Broad Institute Genome Sequencing Center for Infectious Disease"/>
            <person name="Wu L."/>
            <person name="Ma J."/>
        </authorList>
    </citation>
    <scope>NUCLEOTIDE SEQUENCE [LARGE SCALE GENOMIC DNA]</scope>
    <source>
        <strain evidence="12">CCM 8749</strain>
    </source>
</reference>
<dbReference type="EMBL" id="JBHSQV010000167">
    <property type="protein sequence ID" value="MFC5987631.1"/>
    <property type="molecule type" value="Genomic_DNA"/>
</dbReference>
<evidence type="ECO:0000313" key="11">
    <source>
        <dbReference type="EMBL" id="MFC5987631.1"/>
    </source>
</evidence>
<accession>A0ABW1IRE9</accession>
<dbReference type="InterPro" id="IPR027417">
    <property type="entry name" value="P-loop_NTPase"/>
</dbReference>
<comment type="caution">
    <text evidence="11">The sequence shown here is derived from an EMBL/GenBank/DDBJ whole genome shotgun (WGS) entry which is preliminary data.</text>
</comment>
<evidence type="ECO:0000256" key="4">
    <source>
        <dbReference type="ARBA" id="ARBA00022490"/>
    </source>
</evidence>
<evidence type="ECO:0000256" key="1">
    <source>
        <dbReference type="ARBA" id="ARBA00004496"/>
    </source>
</evidence>
<evidence type="ECO:0000256" key="3">
    <source>
        <dbReference type="ARBA" id="ARBA00019010"/>
    </source>
</evidence>
<dbReference type="SUPFAM" id="SSF52540">
    <property type="entry name" value="P-loop containing nucleoside triphosphate hydrolases"/>
    <property type="match status" value="1"/>
</dbReference>
<organism evidence="11 12">
    <name type="scientific">Marinicrinis lubricantis</name>
    <dbReference type="NCBI Taxonomy" id="2086470"/>
    <lineage>
        <taxon>Bacteria</taxon>
        <taxon>Bacillati</taxon>
        <taxon>Bacillota</taxon>
        <taxon>Bacilli</taxon>
        <taxon>Bacillales</taxon>
        <taxon>Paenibacillaceae</taxon>
    </lineage>
</organism>
<evidence type="ECO:0000256" key="5">
    <source>
        <dbReference type="ARBA" id="ARBA00022694"/>
    </source>
</evidence>
<comment type="similarity">
    <text evidence="2">Belongs to the TsaE family.</text>
</comment>
<keyword evidence="12" id="KW-1185">Reference proteome</keyword>
<dbReference type="Gene3D" id="3.40.50.300">
    <property type="entry name" value="P-loop containing nucleotide triphosphate hydrolases"/>
    <property type="match status" value="1"/>
</dbReference>
<keyword evidence="6" id="KW-0479">Metal-binding</keyword>
<name>A0ABW1IRE9_9BACL</name>
<comment type="subcellular location">
    <subcellularLocation>
        <location evidence="1">Cytoplasm</location>
    </subcellularLocation>
</comment>
<evidence type="ECO:0000313" key="12">
    <source>
        <dbReference type="Proteomes" id="UP001596250"/>
    </source>
</evidence>
<protein>
    <recommendedName>
        <fullName evidence="3">tRNA threonylcarbamoyladenosine biosynthesis protein TsaE</fullName>
    </recommendedName>
    <alternativeName>
        <fullName evidence="10">t(6)A37 threonylcarbamoyladenosine biosynthesis protein TsaE</fullName>
    </alternativeName>
</protein>
<dbReference type="NCBIfam" id="TIGR00150">
    <property type="entry name" value="T6A_YjeE"/>
    <property type="match status" value="1"/>
</dbReference>
<evidence type="ECO:0000256" key="10">
    <source>
        <dbReference type="ARBA" id="ARBA00032441"/>
    </source>
</evidence>
<dbReference type="PANTHER" id="PTHR33540">
    <property type="entry name" value="TRNA THREONYLCARBAMOYLADENOSINE BIOSYNTHESIS PROTEIN TSAE"/>
    <property type="match status" value="1"/>
</dbReference>
<keyword evidence="8" id="KW-0067">ATP-binding</keyword>
<keyword evidence="4" id="KW-0963">Cytoplasm</keyword>
<evidence type="ECO:0000256" key="8">
    <source>
        <dbReference type="ARBA" id="ARBA00022840"/>
    </source>
</evidence>
<dbReference type="PANTHER" id="PTHR33540:SF2">
    <property type="entry name" value="TRNA THREONYLCARBAMOYLADENOSINE BIOSYNTHESIS PROTEIN TSAE"/>
    <property type="match status" value="1"/>
</dbReference>
<keyword evidence="7" id="KW-0547">Nucleotide-binding</keyword>
<keyword evidence="5" id="KW-0819">tRNA processing</keyword>
<evidence type="ECO:0000256" key="2">
    <source>
        <dbReference type="ARBA" id="ARBA00007599"/>
    </source>
</evidence>
<keyword evidence="9" id="KW-0460">Magnesium</keyword>
<evidence type="ECO:0000256" key="9">
    <source>
        <dbReference type="ARBA" id="ARBA00022842"/>
    </source>
</evidence>
<sequence length="159" mass="18119">MSRYEFMARNQDDTEHLARALAERLPSGSVVALDGDLGAGKTTFSKAFGKAMGVEGIINSPTFTIIKEYEGRTRPFFHMDVYRISPAEAEDLGLDEYFYGEGITLVEWAKLIEELLPEERLHITIEHGEGDQRQFRMEPVGKRYEEVCAQLEDLEGWKL</sequence>
<dbReference type="RefSeq" id="WP_379895040.1">
    <property type="nucleotide sequence ID" value="NZ_CBCSCT010000035.1"/>
</dbReference>
<dbReference type="Proteomes" id="UP001596250">
    <property type="component" value="Unassembled WGS sequence"/>
</dbReference>
<gene>
    <name evidence="11" type="primary">tsaE</name>
    <name evidence="11" type="ORF">ACFPXP_14590</name>
</gene>